<comment type="similarity">
    <text evidence="12">Belongs to the peptidase M48 family.</text>
</comment>
<keyword evidence="10 12" id="KW-0482">Metalloprotease</keyword>
<dbReference type="SUPFAM" id="SSF54523">
    <property type="entry name" value="Pili subunits"/>
    <property type="match status" value="1"/>
</dbReference>
<dbReference type="Gene3D" id="3.30.700.10">
    <property type="entry name" value="Glycoprotein, Type 4 Pilin"/>
    <property type="match status" value="1"/>
</dbReference>
<comment type="caution">
    <text evidence="15">The sequence shown here is derived from an EMBL/GenBank/DDBJ whole genome shotgun (WGS) entry which is preliminary data.</text>
</comment>
<dbReference type="Gene3D" id="3.30.2010.10">
    <property type="entry name" value="Metalloproteases ('zincins'), catalytic domain"/>
    <property type="match status" value="1"/>
</dbReference>
<evidence type="ECO:0000313" key="16">
    <source>
        <dbReference type="Proteomes" id="UP001225906"/>
    </source>
</evidence>
<evidence type="ECO:0000256" key="12">
    <source>
        <dbReference type="RuleBase" id="RU003983"/>
    </source>
</evidence>
<dbReference type="PANTHER" id="PTHR43221:SF1">
    <property type="entry name" value="PROTEASE HTPX"/>
    <property type="match status" value="1"/>
</dbReference>
<keyword evidence="5 13" id="KW-0812">Transmembrane</keyword>
<evidence type="ECO:0000256" key="9">
    <source>
        <dbReference type="ARBA" id="ARBA00022989"/>
    </source>
</evidence>
<dbReference type="GO" id="GO:0008237">
    <property type="term" value="F:metallopeptidase activity"/>
    <property type="evidence" value="ECO:0007669"/>
    <property type="project" value="UniProtKB-KW"/>
</dbReference>
<keyword evidence="8 12" id="KW-0862">Zinc</keyword>
<keyword evidence="4 12" id="KW-0645">Protease</keyword>
<keyword evidence="3" id="KW-1003">Cell membrane</keyword>
<evidence type="ECO:0000256" key="8">
    <source>
        <dbReference type="ARBA" id="ARBA00022833"/>
    </source>
</evidence>
<dbReference type="RefSeq" id="WP_306388031.1">
    <property type="nucleotide sequence ID" value="NZ_JAVCAP010000001.1"/>
</dbReference>
<feature type="transmembrane region" description="Helical" evidence="13">
    <location>
        <begin position="15"/>
        <end position="48"/>
    </location>
</feature>
<evidence type="ECO:0000256" key="5">
    <source>
        <dbReference type="ARBA" id="ARBA00022692"/>
    </source>
</evidence>
<evidence type="ECO:0000256" key="1">
    <source>
        <dbReference type="ARBA" id="ARBA00004651"/>
    </source>
</evidence>
<sequence>MNELVYPRERTLGKITLVLGLLVWIGLIVGTFGVALLILGLSFLLYLFAQSALIAYIKGNGVELTEAQLPDLYAQFVACCDRLQMESRPEAFILNGNGGLNAFATKFLGTQYVVLLSDIVDAMEKHTDGVKFYIGHELGHLRMKHLGVGHLLRWPALWLPLVGAAYSRARESTCDRHGLACSESPESATRALVALSTGPDRWNQLDLGAYLGQAKHTSGFWMSFHELIAGYPWLTKRAVRIMKSETEVPKRNGFAYLIALFIPFAGRLGGGFGLLIMVYMIGVLAAIAIPAYQDYTVKAKLSTVVIESKNARRALTEYYQANQKTPESLDMLGIKSQQSDGSQLSMNPNNMELTVRTKQGQLIFKPSLDDRGNVIWGCTNGEGIKPTQLPPACHGVLE</sequence>
<reference evidence="16" key="1">
    <citation type="journal article" date="2019" name="Int. J. Syst. Evol. Microbiol.">
        <title>The Global Catalogue of Microorganisms (GCM) 10K type strain sequencing project: providing services to taxonomists for standard genome sequencing and annotation.</title>
        <authorList>
            <consortium name="The Broad Institute Genomics Platform"/>
            <consortium name="The Broad Institute Genome Sequencing Center for Infectious Disease"/>
            <person name="Wu L."/>
            <person name="Ma J."/>
        </authorList>
    </citation>
    <scope>NUCLEOTIDE SEQUENCE [LARGE SCALE GENOMIC DNA]</scope>
    <source>
        <strain evidence="16">VKM B-3159</strain>
    </source>
</reference>
<dbReference type="EC" id="3.4.24.-" evidence="15"/>
<evidence type="ECO:0000256" key="4">
    <source>
        <dbReference type="ARBA" id="ARBA00022670"/>
    </source>
</evidence>
<feature type="domain" description="Peptidase M48" evidence="14">
    <location>
        <begin position="71"/>
        <end position="148"/>
    </location>
</feature>
<keyword evidence="7 12" id="KW-0378">Hydrolase</keyword>
<proteinExistence type="inferred from homology"/>
<comment type="subcellular location">
    <subcellularLocation>
        <location evidence="1">Cell membrane</location>
        <topology evidence="1">Multi-pass membrane protein</topology>
    </subcellularLocation>
</comment>
<comment type="similarity">
    <text evidence="2">Belongs to the N-Me-Phe pilin family.</text>
</comment>
<organism evidence="15 16">
    <name type="scientific">Methylophilus aquaticus</name>
    <dbReference type="NCBI Taxonomy" id="1971610"/>
    <lineage>
        <taxon>Bacteria</taxon>
        <taxon>Pseudomonadati</taxon>
        <taxon>Pseudomonadota</taxon>
        <taxon>Betaproteobacteria</taxon>
        <taxon>Nitrosomonadales</taxon>
        <taxon>Methylophilaceae</taxon>
        <taxon>Methylophilus</taxon>
    </lineage>
</organism>
<keyword evidence="6" id="KW-0479">Metal-binding</keyword>
<accession>A0ABT9JP20</accession>
<dbReference type="PANTHER" id="PTHR43221">
    <property type="entry name" value="PROTEASE HTPX"/>
    <property type="match status" value="1"/>
</dbReference>
<dbReference type="Pfam" id="PF00114">
    <property type="entry name" value="Pilin"/>
    <property type="match status" value="1"/>
</dbReference>
<dbReference type="InterPro" id="IPR001082">
    <property type="entry name" value="Pilin"/>
</dbReference>
<dbReference type="InterPro" id="IPR001915">
    <property type="entry name" value="Peptidase_M48"/>
</dbReference>
<evidence type="ECO:0000259" key="14">
    <source>
        <dbReference type="Pfam" id="PF01435"/>
    </source>
</evidence>
<evidence type="ECO:0000256" key="10">
    <source>
        <dbReference type="ARBA" id="ARBA00023049"/>
    </source>
</evidence>
<evidence type="ECO:0000256" key="11">
    <source>
        <dbReference type="ARBA" id="ARBA00023136"/>
    </source>
</evidence>
<dbReference type="CDD" id="cd07325">
    <property type="entry name" value="M48_Ste24p_like"/>
    <property type="match status" value="1"/>
</dbReference>
<evidence type="ECO:0000256" key="13">
    <source>
        <dbReference type="SAM" id="Phobius"/>
    </source>
</evidence>
<dbReference type="EMBL" id="JAVCAP010000001">
    <property type="protein sequence ID" value="MDP8566323.1"/>
    <property type="molecule type" value="Genomic_DNA"/>
</dbReference>
<dbReference type="InterPro" id="IPR045584">
    <property type="entry name" value="Pilin-like"/>
</dbReference>
<name>A0ABT9JP20_9PROT</name>
<dbReference type="InterPro" id="IPR050083">
    <property type="entry name" value="HtpX_protease"/>
</dbReference>
<evidence type="ECO:0000313" key="15">
    <source>
        <dbReference type="EMBL" id="MDP8566323.1"/>
    </source>
</evidence>
<dbReference type="Pfam" id="PF01435">
    <property type="entry name" value="Peptidase_M48"/>
    <property type="match status" value="1"/>
</dbReference>
<evidence type="ECO:0000256" key="3">
    <source>
        <dbReference type="ARBA" id="ARBA00022475"/>
    </source>
</evidence>
<protein>
    <submittedName>
        <fullName evidence="15">M48 family metalloprotease</fullName>
        <ecNumber evidence="15">3.4.24.-</ecNumber>
    </submittedName>
</protein>
<evidence type="ECO:0000256" key="7">
    <source>
        <dbReference type="ARBA" id="ARBA00022801"/>
    </source>
</evidence>
<comment type="cofactor">
    <cofactor evidence="12">
        <name>Zn(2+)</name>
        <dbReference type="ChEBI" id="CHEBI:29105"/>
    </cofactor>
    <text evidence="12">Binds 1 zinc ion per subunit.</text>
</comment>
<keyword evidence="16" id="KW-1185">Reference proteome</keyword>
<dbReference type="Proteomes" id="UP001225906">
    <property type="component" value="Unassembled WGS sequence"/>
</dbReference>
<keyword evidence="9 13" id="KW-1133">Transmembrane helix</keyword>
<evidence type="ECO:0000256" key="2">
    <source>
        <dbReference type="ARBA" id="ARBA00005233"/>
    </source>
</evidence>
<evidence type="ECO:0000256" key="6">
    <source>
        <dbReference type="ARBA" id="ARBA00022723"/>
    </source>
</evidence>
<feature type="transmembrane region" description="Helical" evidence="13">
    <location>
        <begin position="272"/>
        <end position="292"/>
    </location>
</feature>
<keyword evidence="11 13" id="KW-0472">Membrane</keyword>
<gene>
    <name evidence="15" type="ORF">Q9291_00550</name>
</gene>